<gene>
    <name evidence="2" type="ORF">C2846_05355</name>
</gene>
<dbReference type="InterPro" id="IPR006528">
    <property type="entry name" value="Phage_head_morphogenesis_dom"/>
</dbReference>
<protein>
    <submittedName>
        <fullName evidence="2">Phage head morphogenesis protein</fullName>
    </submittedName>
</protein>
<dbReference type="AlphaFoldDB" id="A0A396RZ14"/>
<name>A0A396RZ14_9PSED</name>
<dbReference type="RefSeq" id="WP_119700886.1">
    <property type="nucleotide sequence ID" value="NZ_QJSA01000004.1"/>
</dbReference>
<sequence length="443" mass="48894">MPTPTAADLQAIIGLRPAAAIEYLERKGFAITWNWNEVNASTHARALTVAKATRLDVLQDIRNGLLDGLEQGQTLREFQRNLRPRLEAKGWWGRQIVVSPDGSAEVAQLGSPHRLATIYQTNMQSAYMAGRYVAALEARETHPYWMYIAVMDGVTRPSHAALHGKVFRWDDPIWQHITPPNGYNCRCRIVALTEAEVKRRGLTVESSEGKTGTETVETGVDQRTGEIRSETITTLETTDRAGKKVRFRPDAGFDGSPVQSHLMDDVLLRKAQRTLGDPAALTEVQQVLLDPVRLRGWEAFVDNARAIGRPQGQSMAFGVLDPRDLAFAQRQGAAVQSGVIYLADDLLVGAKARRHETAGNALTATEWKALPQDMAQAERVLWDTKNGTLLYILAGGTRRAKIAVRFNRAKAGQARVDDAATVFKVPQVAIRDGLASGLYKKVR</sequence>
<keyword evidence="3" id="KW-1185">Reference proteome</keyword>
<reference evidence="2 3" key="1">
    <citation type="submission" date="2018-06" db="EMBL/GenBank/DDBJ databases">
        <title>Pseudomonas jilinensis sp. nov., isolated from the production water of Jilin Oilfield in China.</title>
        <authorList>
            <person name="Wang J."/>
        </authorList>
    </citation>
    <scope>NUCLEOTIDE SEQUENCE [LARGE SCALE GENOMIC DNA]</scope>
    <source>
        <strain evidence="2 3">JS15-10A1</strain>
    </source>
</reference>
<dbReference type="Proteomes" id="UP000265745">
    <property type="component" value="Unassembled WGS sequence"/>
</dbReference>
<dbReference type="Pfam" id="PF04233">
    <property type="entry name" value="Phage_Mu_F"/>
    <property type="match status" value="1"/>
</dbReference>
<organism evidence="2 3">
    <name type="scientific">Pseudomonas jilinensis</name>
    <dbReference type="NCBI Taxonomy" id="2078689"/>
    <lineage>
        <taxon>Bacteria</taxon>
        <taxon>Pseudomonadati</taxon>
        <taxon>Pseudomonadota</taxon>
        <taxon>Gammaproteobacteria</taxon>
        <taxon>Pseudomonadales</taxon>
        <taxon>Pseudomonadaceae</taxon>
        <taxon>Pseudomonas</taxon>
    </lineage>
</organism>
<evidence type="ECO:0000313" key="3">
    <source>
        <dbReference type="Proteomes" id="UP000265745"/>
    </source>
</evidence>
<feature type="domain" description="Phage head morphogenesis" evidence="1">
    <location>
        <begin position="59"/>
        <end position="189"/>
    </location>
</feature>
<dbReference type="OrthoDB" id="9813502at2"/>
<evidence type="ECO:0000313" key="2">
    <source>
        <dbReference type="EMBL" id="RHW21890.1"/>
    </source>
</evidence>
<dbReference type="NCBIfam" id="TIGR01641">
    <property type="entry name" value="phageSPP1_gp7"/>
    <property type="match status" value="1"/>
</dbReference>
<evidence type="ECO:0000259" key="1">
    <source>
        <dbReference type="Pfam" id="PF04233"/>
    </source>
</evidence>
<accession>A0A396RZ14</accession>
<dbReference type="EMBL" id="QJSA01000004">
    <property type="protein sequence ID" value="RHW21890.1"/>
    <property type="molecule type" value="Genomic_DNA"/>
</dbReference>
<proteinExistence type="predicted"/>
<comment type="caution">
    <text evidence="2">The sequence shown here is derived from an EMBL/GenBank/DDBJ whole genome shotgun (WGS) entry which is preliminary data.</text>
</comment>